<comment type="catalytic activity">
    <reaction evidence="16">
        <text>a very long-chain fatty acid + ATP + CoA = a very long-chain fatty acyl-CoA + AMP + diphosphate</text>
        <dbReference type="Rhea" id="RHEA:54536"/>
        <dbReference type="ChEBI" id="CHEBI:30616"/>
        <dbReference type="ChEBI" id="CHEBI:33019"/>
        <dbReference type="ChEBI" id="CHEBI:57287"/>
        <dbReference type="ChEBI" id="CHEBI:58950"/>
        <dbReference type="ChEBI" id="CHEBI:138261"/>
        <dbReference type="ChEBI" id="CHEBI:456215"/>
    </reaction>
</comment>
<dbReference type="GO" id="GO:0005324">
    <property type="term" value="F:long-chain fatty acid transmembrane transporter activity"/>
    <property type="evidence" value="ECO:0007669"/>
    <property type="project" value="TreeGrafter"/>
</dbReference>
<dbReference type="InterPro" id="IPR020845">
    <property type="entry name" value="AMP-binding_CS"/>
</dbReference>
<evidence type="ECO:0000256" key="2">
    <source>
        <dbReference type="ARBA" id="ARBA00004585"/>
    </source>
</evidence>
<feature type="region of interest" description="Disordered" evidence="20">
    <location>
        <begin position="195"/>
        <end position="216"/>
    </location>
</feature>
<dbReference type="InterPro" id="IPR025110">
    <property type="entry name" value="AMP-bd_C"/>
</dbReference>
<feature type="domain" description="AMP-binding enzyme C-terminal" evidence="23">
    <location>
        <begin position="547"/>
        <end position="634"/>
    </location>
</feature>
<dbReference type="FunFam" id="3.40.50.12780:FF:000019">
    <property type="entry name" value="Long-chain fatty acid transporter"/>
    <property type="match status" value="1"/>
</dbReference>
<evidence type="ECO:0000256" key="8">
    <source>
        <dbReference type="ARBA" id="ARBA00022677"/>
    </source>
</evidence>
<reference evidence="24" key="1">
    <citation type="journal article" date="2020" name="Stud. Mycol.">
        <title>101 Dothideomycetes genomes: a test case for predicting lifestyles and emergence of pathogens.</title>
        <authorList>
            <person name="Haridas S."/>
            <person name="Albert R."/>
            <person name="Binder M."/>
            <person name="Bloem J."/>
            <person name="Labutti K."/>
            <person name="Salamov A."/>
            <person name="Andreopoulos B."/>
            <person name="Baker S."/>
            <person name="Barry K."/>
            <person name="Bills G."/>
            <person name="Bluhm B."/>
            <person name="Cannon C."/>
            <person name="Castanera R."/>
            <person name="Culley D."/>
            <person name="Daum C."/>
            <person name="Ezra D."/>
            <person name="Gonzalez J."/>
            <person name="Henrissat B."/>
            <person name="Kuo A."/>
            <person name="Liang C."/>
            <person name="Lipzen A."/>
            <person name="Lutzoni F."/>
            <person name="Magnuson J."/>
            <person name="Mondo S."/>
            <person name="Nolan M."/>
            <person name="Ohm R."/>
            <person name="Pangilinan J."/>
            <person name="Park H.-J."/>
            <person name="Ramirez L."/>
            <person name="Alfaro M."/>
            <person name="Sun H."/>
            <person name="Tritt A."/>
            <person name="Yoshinaga Y."/>
            <person name="Zwiers L.-H."/>
            <person name="Turgeon B."/>
            <person name="Goodwin S."/>
            <person name="Spatafora J."/>
            <person name="Crous P."/>
            <person name="Grigoriev I."/>
        </authorList>
    </citation>
    <scope>NUCLEOTIDE SEQUENCE</scope>
    <source>
        <strain evidence="24">CBS 122681</strain>
    </source>
</reference>
<dbReference type="GO" id="GO:0009898">
    <property type="term" value="C:cytoplasmic side of plasma membrane"/>
    <property type="evidence" value="ECO:0007669"/>
    <property type="project" value="TreeGrafter"/>
</dbReference>
<dbReference type="GO" id="GO:0005778">
    <property type="term" value="C:peroxisomal membrane"/>
    <property type="evidence" value="ECO:0007669"/>
    <property type="project" value="UniProtKB-SubCell"/>
</dbReference>
<keyword evidence="7" id="KW-0436">Ligase</keyword>
<dbReference type="PROSITE" id="PS00455">
    <property type="entry name" value="AMP_BINDING"/>
    <property type="match status" value="1"/>
</dbReference>
<evidence type="ECO:0000259" key="22">
    <source>
        <dbReference type="Pfam" id="PF00501"/>
    </source>
</evidence>
<sequence>MQALPFALPAAAAGLAYLDARFSISNDLALISNFVNGARAVARHERHDNINLFYVLEEHAQSSRANHTFLIFEGRSWSYKQSYETVLKYGNWLKSKGVQKNEIVAMDFMNSDTYIWIWFGLWSIGAVPAFINYNLTGTSLLHTIRTSTARLVLVQETGRDRYGEEVLVEHGFVPKPRDEGVPKSRQLTYGFESYQRDITPTPKEPERSKPPHQPKAESCAAQKLEIVFFDHGLESFITSLDPVRQPNSERGDRKANDAAVLIFTSGTTGLPKAAIVGWGRIRRAILMSSDLLPIGKKDTLYTSMPLYHASAALLGLCSVVQAGASVCIGQKFSHTKFWPEVRSSKATIIQYVGETCRYLLAAPKSDLDKDHNVWCAFGNGMRPDIWDAFKDRFGIATISEFYAATESPGGLWNRSTNSFSAGAVGRNGAIVSLLIGSTAAIVKMDPDTEPPEPLRDTTTGFCILSDPGEPGELLFKLDPNDVKAKYQGYFGNEKATSSKILRNVKSKEDMFFRSGDLMRLDREGRWFFVDRLGDTFRWKAENVSTAEVADALGRHKAVEEANVYGVLVPKHEGRAGCAAVILKPGEDGSQDGTMLPSPQTLKSLADHVRNSLAPYAVPLFVRFTKNMQTTGTNKQQKHLLREDGINVDRVEETGDLLYWLNNGTYERFTNKDLDIIHRGHARL</sequence>
<gene>
    <name evidence="24" type="ORF">K491DRAFT_81555</name>
</gene>
<keyword evidence="14 21" id="KW-0472">Membrane</keyword>
<evidence type="ECO:0000256" key="1">
    <source>
        <dbReference type="ARBA" id="ARBA00004502"/>
    </source>
</evidence>
<dbReference type="Gene3D" id="3.40.50.12780">
    <property type="entry name" value="N-terminal domain of ligase-like"/>
    <property type="match status" value="1"/>
</dbReference>
<keyword evidence="12 21" id="KW-1133">Transmembrane helix</keyword>
<evidence type="ECO:0000256" key="14">
    <source>
        <dbReference type="ARBA" id="ARBA00023136"/>
    </source>
</evidence>
<keyword evidence="6" id="KW-1003">Cell membrane</keyword>
<dbReference type="PANTHER" id="PTHR43107:SF15">
    <property type="entry name" value="FATTY ACID TRANSPORT PROTEIN 3, ISOFORM A"/>
    <property type="match status" value="1"/>
</dbReference>
<comment type="subcellular location">
    <subcellularLocation>
        <location evidence="3">Cell membrane</location>
        <topology evidence="3">Multi-pass membrane protein</topology>
    </subcellularLocation>
    <subcellularLocation>
        <location evidence="1">Lipid droplet</location>
    </subcellularLocation>
    <subcellularLocation>
        <location evidence="2">Peroxisome membrane</location>
        <topology evidence="2">Multi-pass membrane protein</topology>
    </subcellularLocation>
</comment>
<dbReference type="GO" id="GO:0005524">
    <property type="term" value="F:ATP binding"/>
    <property type="evidence" value="ECO:0007669"/>
    <property type="project" value="UniProtKB-KW"/>
</dbReference>
<keyword evidence="11" id="KW-0067">ATP-binding</keyword>
<keyword evidence="9 21" id="KW-0812">Transmembrane</keyword>
<keyword evidence="8" id="KW-0551">Lipid droplet</keyword>
<accession>A0A6A6SZR8</accession>
<feature type="transmembrane region" description="Helical" evidence="21">
    <location>
        <begin position="115"/>
        <end position="135"/>
    </location>
</feature>
<evidence type="ECO:0000256" key="6">
    <source>
        <dbReference type="ARBA" id="ARBA00022475"/>
    </source>
</evidence>
<evidence type="ECO:0000256" key="20">
    <source>
        <dbReference type="SAM" id="MobiDB-lite"/>
    </source>
</evidence>
<evidence type="ECO:0000256" key="3">
    <source>
        <dbReference type="ARBA" id="ARBA00004651"/>
    </source>
</evidence>
<keyword evidence="13" id="KW-0445">Lipid transport</keyword>
<dbReference type="Gene3D" id="3.30.300.30">
    <property type="match status" value="1"/>
</dbReference>
<dbReference type="OrthoDB" id="10253869at2759"/>
<evidence type="ECO:0000256" key="4">
    <source>
        <dbReference type="ARBA" id="ARBA00006432"/>
    </source>
</evidence>
<evidence type="ECO:0000256" key="10">
    <source>
        <dbReference type="ARBA" id="ARBA00022741"/>
    </source>
</evidence>
<keyword evidence="10" id="KW-0547">Nucleotide-binding</keyword>
<dbReference type="GO" id="GO:0004467">
    <property type="term" value="F:long-chain fatty acid-CoA ligase activity"/>
    <property type="evidence" value="ECO:0007669"/>
    <property type="project" value="TreeGrafter"/>
</dbReference>
<keyword evidence="5" id="KW-0813">Transport</keyword>
<dbReference type="GO" id="GO:0044539">
    <property type="term" value="P:long-chain fatty acid import into cell"/>
    <property type="evidence" value="ECO:0007669"/>
    <property type="project" value="TreeGrafter"/>
</dbReference>
<evidence type="ECO:0000259" key="23">
    <source>
        <dbReference type="Pfam" id="PF13193"/>
    </source>
</evidence>
<evidence type="ECO:0000256" key="19">
    <source>
        <dbReference type="ARBA" id="ARBA00078285"/>
    </source>
</evidence>
<evidence type="ECO:0000313" key="24">
    <source>
        <dbReference type="EMBL" id="KAF2651774.1"/>
    </source>
</evidence>
<evidence type="ECO:0000256" key="9">
    <source>
        <dbReference type="ARBA" id="ARBA00022692"/>
    </source>
</evidence>
<name>A0A6A6SZR8_9PLEO</name>
<evidence type="ECO:0000256" key="5">
    <source>
        <dbReference type="ARBA" id="ARBA00022448"/>
    </source>
</evidence>
<dbReference type="Proteomes" id="UP000799324">
    <property type="component" value="Unassembled WGS sequence"/>
</dbReference>
<evidence type="ECO:0000256" key="16">
    <source>
        <dbReference type="ARBA" id="ARBA00051585"/>
    </source>
</evidence>
<evidence type="ECO:0000256" key="7">
    <source>
        <dbReference type="ARBA" id="ARBA00022598"/>
    </source>
</evidence>
<dbReference type="AlphaFoldDB" id="A0A6A6SZR8"/>
<comment type="function">
    <text evidence="17">Acyl-CoA synthetase required for both the import of long chain fatty acids (LCFAs) (C14-C18) and the activation very long chain fatty acids (VLCFAs) (C20-C26) by esterification of the fatty acids into metabolically active CoA-thioesters for subsequent degradation or incorporation into phospholipids. The transport and fatty acyl-CoA synthetase activities are genetically separable and are thus independent activities. Esterifies VLCFAs in the peroxisome matrix. The VLCFAs are actively transported into peroxisomes by a PXA1-PXA2 heterodimeric transporter in the peroxisomal membrane.</text>
</comment>
<evidence type="ECO:0000256" key="12">
    <source>
        <dbReference type="ARBA" id="ARBA00022989"/>
    </source>
</evidence>
<dbReference type="PANTHER" id="PTHR43107">
    <property type="entry name" value="LONG-CHAIN FATTY ACID TRANSPORT PROTEIN"/>
    <property type="match status" value="1"/>
</dbReference>
<organism evidence="24 25">
    <name type="scientific">Lophiostoma macrostomum CBS 122681</name>
    <dbReference type="NCBI Taxonomy" id="1314788"/>
    <lineage>
        <taxon>Eukaryota</taxon>
        <taxon>Fungi</taxon>
        <taxon>Dikarya</taxon>
        <taxon>Ascomycota</taxon>
        <taxon>Pezizomycotina</taxon>
        <taxon>Dothideomycetes</taxon>
        <taxon>Pleosporomycetidae</taxon>
        <taxon>Pleosporales</taxon>
        <taxon>Lophiostomataceae</taxon>
        <taxon>Lophiostoma</taxon>
    </lineage>
</organism>
<proteinExistence type="inferred from homology"/>
<dbReference type="FunFam" id="3.30.300.30:FF:000002">
    <property type="entry name" value="Long-chain fatty acid transport protein 1"/>
    <property type="match status" value="1"/>
</dbReference>
<keyword evidence="25" id="KW-1185">Reference proteome</keyword>
<evidence type="ECO:0000256" key="13">
    <source>
        <dbReference type="ARBA" id="ARBA00023055"/>
    </source>
</evidence>
<comment type="similarity">
    <text evidence="4">Belongs to the ATP-dependent AMP-binding enzyme family.</text>
</comment>
<protein>
    <recommendedName>
        <fullName evidence="18">Very long-chain fatty acid transport protein</fullName>
    </recommendedName>
    <alternativeName>
        <fullName evidence="19">Very-long-chain acyl-CoA synthetase</fullName>
    </alternativeName>
</protein>
<evidence type="ECO:0000256" key="18">
    <source>
        <dbReference type="ARBA" id="ARBA00068795"/>
    </source>
</evidence>
<feature type="domain" description="AMP-dependent synthetase/ligase" evidence="22">
    <location>
        <begin position="57"/>
        <end position="476"/>
    </location>
</feature>
<keyword evidence="15" id="KW-0576">Peroxisome</keyword>
<dbReference type="EMBL" id="MU004417">
    <property type="protein sequence ID" value="KAF2651774.1"/>
    <property type="molecule type" value="Genomic_DNA"/>
</dbReference>
<evidence type="ECO:0000256" key="15">
    <source>
        <dbReference type="ARBA" id="ARBA00023140"/>
    </source>
</evidence>
<evidence type="ECO:0000256" key="11">
    <source>
        <dbReference type="ARBA" id="ARBA00022840"/>
    </source>
</evidence>
<dbReference type="InterPro" id="IPR042099">
    <property type="entry name" value="ANL_N_sf"/>
</dbReference>
<evidence type="ECO:0000256" key="21">
    <source>
        <dbReference type="SAM" id="Phobius"/>
    </source>
</evidence>
<evidence type="ECO:0000256" key="17">
    <source>
        <dbReference type="ARBA" id="ARBA00060276"/>
    </source>
</evidence>
<dbReference type="InterPro" id="IPR045851">
    <property type="entry name" value="AMP-bd_C_sf"/>
</dbReference>
<evidence type="ECO:0000313" key="25">
    <source>
        <dbReference type="Proteomes" id="UP000799324"/>
    </source>
</evidence>
<dbReference type="Pfam" id="PF13193">
    <property type="entry name" value="AMP-binding_C"/>
    <property type="match status" value="1"/>
</dbReference>
<dbReference type="GO" id="GO:0005811">
    <property type="term" value="C:lipid droplet"/>
    <property type="evidence" value="ECO:0007669"/>
    <property type="project" value="UniProtKB-SubCell"/>
</dbReference>
<dbReference type="SUPFAM" id="SSF56801">
    <property type="entry name" value="Acetyl-CoA synthetase-like"/>
    <property type="match status" value="1"/>
</dbReference>
<dbReference type="Pfam" id="PF00501">
    <property type="entry name" value="AMP-binding"/>
    <property type="match status" value="1"/>
</dbReference>
<dbReference type="InterPro" id="IPR000873">
    <property type="entry name" value="AMP-dep_synth/lig_dom"/>
</dbReference>